<keyword evidence="2" id="KW-0560">Oxidoreductase</keyword>
<dbReference type="Gene3D" id="3.40.50.720">
    <property type="entry name" value="NAD(P)-binding Rossmann-like Domain"/>
    <property type="match status" value="1"/>
</dbReference>
<dbReference type="EMBL" id="BNJF01000001">
    <property type="protein sequence ID" value="GHO41868.1"/>
    <property type="molecule type" value="Genomic_DNA"/>
</dbReference>
<dbReference type="Pfam" id="PF00106">
    <property type="entry name" value="adh_short"/>
    <property type="match status" value="1"/>
</dbReference>
<proteinExistence type="inferred from homology"/>
<comment type="similarity">
    <text evidence="1">Belongs to the short-chain dehydrogenases/reductases (SDR) family.</text>
</comment>
<dbReference type="Proteomes" id="UP000612362">
    <property type="component" value="Unassembled WGS sequence"/>
</dbReference>
<keyword evidence="4" id="KW-1185">Reference proteome</keyword>
<name>A0A8J3HWF4_9CHLR</name>
<protein>
    <recommendedName>
        <fullName evidence="5">SDR family NAD(P)-dependent oxidoreductase</fullName>
    </recommendedName>
</protein>
<evidence type="ECO:0008006" key="5">
    <source>
        <dbReference type="Google" id="ProtNLM"/>
    </source>
</evidence>
<dbReference type="GO" id="GO:0016491">
    <property type="term" value="F:oxidoreductase activity"/>
    <property type="evidence" value="ECO:0007669"/>
    <property type="project" value="UniProtKB-KW"/>
</dbReference>
<dbReference type="InterPro" id="IPR002347">
    <property type="entry name" value="SDR_fam"/>
</dbReference>
<dbReference type="PANTHER" id="PTHR44196:SF1">
    <property type="entry name" value="DEHYDROGENASE_REDUCTASE SDR FAMILY MEMBER 7B"/>
    <property type="match status" value="1"/>
</dbReference>
<evidence type="ECO:0000313" key="4">
    <source>
        <dbReference type="Proteomes" id="UP000612362"/>
    </source>
</evidence>
<evidence type="ECO:0000313" key="3">
    <source>
        <dbReference type="EMBL" id="GHO41868.1"/>
    </source>
</evidence>
<accession>A0A8J3HWF4</accession>
<dbReference type="AlphaFoldDB" id="A0A8J3HWF4"/>
<dbReference type="PANTHER" id="PTHR44196">
    <property type="entry name" value="DEHYDROGENASE/REDUCTASE SDR FAMILY MEMBER 7B"/>
    <property type="match status" value="1"/>
</dbReference>
<organism evidence="3 4">
    <name type="scientific">Ktedonospora formicarum</name>
    <dbReference type="NCBI Taxonomy" id="2778364"/>
    <lineage>
        <taxon>Bacteria</taxon>
        <taxon>Bacillati</taxon>
        <taxon>Chloroflexota</taxon>
        <taxon>Ktedonobacteria</taxon>
        <taxon>Ktedonobacterales</taxon>
        <taxon>Ktedonobacteraceae</taxon>
        <taxon>Ktedonospora</taxon>
    </lineage>
</organism>
<reference evidence="3" key="1">
    <citation type="submission" date="2020-10" db="EMBL/GenBank/DDBJ databases">
        <title>Taxonomic study of unclassified bacteria belonging to the class Ktedonobacteria.</title>
        <authorList>
            <person name="Yabe S."/>
            <person name="Wang C.M."/>
            <person name="Zheng Y."/>
            <person name="Sakai Y."/>
            <person name="Cavaletti L."/>
            <person name="Monciardini P."/>
            <person name="Donadio S."/>
        </authorList>
    </citation>
    <scope>NUCLEOTIDE SEQUENCE</scope>
    <source>
        <strain evidence="3">SOSP1-1</strain>
    </source>
</reference>
<evidence type="ECO:0000256" key="1">
    <source>
        <dbReference type="ARBA" id="ARBA00006484"/>
    </source>
</evidence>
<evidence type="ECO:0000256" key="2">
    <source>
        <dbReference type="ARBA" id="ARBA00023002"/>
    </source>
</evidence>
<dbReference type="SUPFAM" id="SSF51735">
    <property type="entry name" value="NAD(P)-binding Rossmann-fold domains"/>
    <property type="match status" value="1"/>
</dbReference>
<gene>
    <name evidence="3" type="ORF">KSX_00310</name>
</gene>
<dbReference type="InterPro" id="IPR036291">
    <property type="entry name" value="NAD(P)-bd_dom_sf"/>
</dbReference>
<sequence>MKPPTQQIILITGSTDGLGKQTAIALARQGATLLLHGRDPQRLERTRREIQNLTGNTSLEPYLADLADLVEIRQLAEQV</sequence>
<dbReference type="GO" id="GO:0016020">
    <property type="term" value="C:membrane"/>
    <property type="evidence" value="ECO:0007669"/>
    <property type="project" value="TreeGrafter"/>
</dbReference>
<comment type="caution">
    <text evidence="3">The sequence shown here is derived from an EMBL/GenBank/DDBJ whole genome shotgun (WGS) entry which is preliminary data.</text>
</comment>